<dbReference type="InterPro" id="IPR029058">
    <property type="entry name" value="AB_hydrolase_fold"/>
</dbReference>
<dbReference type="Proteomes" id="UP000291758">
    <property type="component" value="Chromosome"/>
</dbReference>
<evidence type="ECO:0000256" key="1">
    <source>
        <dbReference type="ARBA" id="ARBA00022801"/>
    </source>
</evidence>
<organism evidence="4 5">
    <name type="scientific">Xylanimonas allomyrinae</name>
    <dbReference type="NCBI Taxonomy" id="2509459"/>
    <lineage>
        <taxon>Bacteria</taxon>
        <taxon>Bacillati</taxon>
        <taxon>Actinomycetota</taxon>
        <taxon>Actinomycetes</taxon>
        <taxon>Micrococcales</taxon>
        <taxon>Promicromonosporaceae</taxon>
        <taxon>Xylanimonas</taxon>
    </lineage>
</organism>
<keyword evidence="1 4" id="KW-0378">Hydrolase</keyword>
<dbReference type="OrthoDB" id="5902829at2"/>
<name>A0A4P6EUR3_9MICO</name>
<evidence type="ECO:0000313" key="5">
    <source>
        <dbReference type="Proteomes" id="UP000291758"/>
    </source>
</evidence>
<keyword evidence="5" id="KW-1185">Reference proteome</keyword>
<dbReference type="Gene3D" id="1.10.10.800">
    <property type="match status" value="1"/>
</dbReference>
<accession>A0A4P6EUR3</accession>
<sequence>MTETLRRPTEVPAPDNRSDVEFDSDGVTLRGWYYRASTSGSAPTIVMCHGFAAVKEMYLDKYAEVFSANGLNVLVYDNRNLGASDGTPRGEINPWQQIDDFRNAITFAETLEGTDPDRIGIWGSSYSGAHVLVVAAQDRRVKCVSSQVPVVDGDANFRQLVRADFIDGARGGFNEDRRARFRGEDPVMVEVVNKDPMAPSALPTPDSYEWFIGTQHLRAPGFVNQTTLRSVERFSEYQPGAFIRLISPTPLLVCVAANDVLTPTKITIDGFHEAREPKKLVVLPGGHFDAYVDGFEESSSIQLAWFTEHLLTKTTTGA</sequence>
<proteinExistence type="inferred from homology"/>
<protein>
    <submittedName>
        <fullName evidence="4">Alpha/beta fold hydrolase</fullName>
    </submittedName>
</protein>
<dbReference type="Gene3D" id="3.40.50.1820">
    <property type="entry name" value="alpha/beta hydrolase"/>
    <property type="match status" value="1"/>
</dbReference>
<dbReference type="Pfam" id="PF00561">
    <property type="entry name" value="Abhydrolase_1"/>
    <property type="match status" value="1"/>
</dbReference>
<comment type="similarity">
    <text evidence="2">Belongs to the AB hydrolase superfamily. FUS2 hydrolase family.</text>
</comment>
<dbReference type="PANTHER" id="PTHR22946:SF9">
    <property type="entry name" value="POLYKETIDE TRANSFERASE AF380"/>
    <property type="match status" value="1"/>
</dbReference>
<evidence type="ECO:0000256" key="2">
    <source>
        <dbReference type="ARBA" id="ARBA00038115"/>
    </source>
</evidence>
<dbReference type="AlphaFoldDB" id="A0A4P6EUR3"/>
<dbReference type="PANTHER" id="PTHR22946">
    <property type="entry name" value="DIENELACTONE HYDROLASE DOMAIN-CONTAINING PROTEIN-RELATED"/>
    <property type="match status" value="1"/>
</dbReference>
<reference evidence="4 5" key="1">
    <citation type="submission" date="2019-01" db="EMBL/GenBank/DDBJ databases">
        <title>Genome sequencing of strain 2JSPR-7.</title>
        <authorList>
            <person name="Heo J."/>
            <person name="Kim S.-J."/>
            <person name="Kim J.-S."/>
            <person name="Hong S.-B."/>
            <person name="Kwon S.-W."/>
        </authorList>
    </citation>
    <scope>NUCLEOTIDE SEQUENCE [LARGE SCALE GENOMIC DNA]</scope>
    <source>
        <strain evidence="4 5">2JSPR-7</strain>
    </source>
</reference>
<dbReference type="SUPFAM" id="SSF53474">
    <property type="entry name" value="alpha/beta-Hydrolases"/>
    <property type="match status" value="1"/>
</dbReference>
<dbReference type="InterPro" id="IPR050261">
    <property type="entry name" value="FrsA_esterase"/>
</dbReference>
<gene>
    <name evidence="4" type="ORF">ET495_14320</name>
</gene>
<dbReference type="EMBL" id="CP035495">
    <property type="protein sequence ID" value="QAY64197.1"/>
    <property type="molecule type" value="Genomic_DNA"/>
</dbReference>
<evidence type="ECO:0000313" key="4">
    <source>
        <dbReference type="EMBL" id="QAY64197.1"/>
    </source>
</evidence>
<dbReference type="InterPro" id="IPR000073">
    <property type="entry name" value="AB_hydrolase_1"/>
</dbReference>
<feature type="domain" description="AB hydrolase-1" evidence="3">
    <location>
        <begin position="43"/>
        <end position="290"/>
    </location>
</feature>
<dbReference type="KEGG" id="xyl:ET495_14320"/>
<dbReference type="RefSeq" id="WP_129205350.1">
    <property type="nucleotide sequence ID" value="NZ_CP035495.1"/>
</dbReference>
<evidence type="ECO:0000259" key="3">
    <source>
        <dbReference type="Pfam" id="PF00561"/>
    </source>
</evidence>
<dbReference type="GO" id="GO:0052689">
    <property type="term" value="F:carboxylic ester hydrolase activity"/>
    <property type="evidence" value="ECO:0007669"/>
    <property type="project" value="UniProtKB-ARBA"/>
</dbReference>